<dbReference type="EMBL" id="KF900432">
    <property type="protein sequence ID" value="AIE94853.1"/>
    <property type="molecule type" value="Genomic_DNA"/>
</dbReference>
<reference evidence="2" key="1">
    <citation type="journal article" date="2014" name="Genome Biol. Evol.">
        <title>Pangenome evidence for extensive interdomain horizontal transfer affecting lineage core and shell genes in uncultured planktonic thaumarchaeota and euryarchaeota.</title>
        <authorList>
            <person name="Deschamps P."/>
            <person name="Zivanovic Y."/>
            <person name="Moreira D."/>
            <person name="Rodriguez-Valera F."/>
            <person name="Lopez-Garcia P."/>
        </authorList>
    </citation>
    <scope>NUCLEOTIDE SEQUENCE</scope>
</reference>
<protein>
    <submittedName>
        <fullName evidence="2">Uncharacterized protein</fullName>
    </submittedName>
</protein>
<sequence length="91" mass="9757">MNIQQDDTATLRYRKRPEPCRVVSLATLRRTNASVHGSTDSALVSSTGVVSDHDSWSPLPSPAAQVNVSPSSWQGLLDRLRASQATPSVVA</sequence>
<evidence type="ECO:0000256" key="1">
    <source>
        <dbReference type="SAM" id="MobiDB-lite"/>
    </source>
</evidence>
<dbReference type="AlphaFoldDB" id="A0A075FU05"/>
<organism evidence="2">
    <name type="scientific">uncultured marine group II/III euryarchaeote AD1000_54_C05</name>
    <dbReference type="NCBI Taxonomy" id="1457783"/>
    <lineage>
        <taxon>Archaea</taxon>
        <taxon>Methanobacteriati</taxon>
        <taxon>Methanobacteriota</taxon>
        <taxon>environmental samples</taxon>
    </lineage>
</organism>
<proteinExistence type="predicted"/>
<name>A0A075FU05_9EURY</name>
<evidence type="ECO:0000313" key="2">
    <source>
        <dbReference type="EMBL" id="AIE94853.1"/>
    </source>
</evidence>
<accession>A0A075FU05</accession>
<feature type="compositionally biased region" description="Polar residues" evidence="1">
    <location>
        <begin position="34"/>
        <end position="49"/>
    </location>
</feature>
<feature type="region of interest" description="Disordered" evidence="1">
    <location>
        <begin position="34"/>
        <end position="68"/>
    </location>
</feature>